<dbReference type="VEuPathDB" id="FungiDB:EMCG_03984"/>
<accession>A0A2B7YYM1</accession>
<organism evidence="2 3">
    <name type="scientific">[Emmonsia] crescens</name>
    <dbReference type="NCBI Taxonomy" id="73230"/>
    <lineage>
        <taxon>Eukaryota</taxon>
        <taxon>Fungi</taxon>
        <taxon>Dikarya</taxon>
        <taxon>Ascomycota</taxon>
        <taxon>Pezizomycotina</taxon>
        <taxon>Eurotiomycetes</taxon>
        <taxon>Eurotiomycetidae</taxon>
        <taxon>Onygenales</taxon>
        <taxon>Ajellomycetaceae</taxon>
        <taxon>Emergomyces</taxon>
    </lineage>
</organism>
<dbReference type="NCBIfam" id="NF041278">
    <property type="entry name" value="CmcJ_NvfI_EfuI"/>
    <property type="match status" value="1"/>
</dbReference>
<dbReference type="PANTHER" id="PTHR34598">
    <property type="entry name" value="BLL6449 PROTEIN"/>
    <property type="match status" value="1"/>
</dbReference>
<protein>
    <submittedName>
        <fullName evidence="2">Uncharacterized protein</fullName>
    </submittedName>
</protein>
<evidence type="ECO:0000256" key="1">
    <source>
        <dbReference type="ARBA" id="ARBA00023604"/>
    </source>
</evidence>
<evidence type="ECO:0000313" key="3">
    <source>
        <dbReference type="Proteomes" id="UP000226031"/>
    </source>
</evidence>
<dbReference type="EMBL" id="PDND01000265">
    <property type="protein sequence ID" value="PGH29194.1"/>
    <property type="molecule type" value="Genomic_DNA"/>
</dbReference>
<dbReference type="Proteomes" id="UP000226031">
    <property type="component" value="Unassembled WGS sequence"/>
</dbReference>
<dbReference type="PANTHER" id="PTHR34598:SF3">
    <property type="entry name" value="OXIDOREDUCTASE AN1597"/>
    <property type="match status" value="1"/>
</dbReference>
<dbReference type="InterPro" id="IPR044053">
    <property type="entry name" value="AsaB-like"/>
</dbReference>
<comment type="caution">
    <text evidence="2">The sequence shown here is derived from an EMBL/GenBank/DDBJ whole genome shotgun (WGS) entry which is preliminary data.</text>
</comment>
<dbReference type="STRING" id="73230.A0A2B7YYM1"/>
<gene>
    <name evidence="2" type="ORF">GX50_08057</name>
</gene>
<dbReference type="GO" id="GO:0016491">
    <property type="term" value="F:oxidoreductase activity"/>
    <property type="evidence" value="ECO:0007669"/>
    <property type="project" value="InterPro"/>
</dbReference>
<proteinExistence type="inferred from homology"/>
<evidence type="ECO:0000313" key="2">
    <source>
        <dbReference type="EMBL" id="PGH29194.1"/>
    </source>
</evidence>
<dbReference type="AlphaFoldDB" id="A0A2B7YYM1"/>
<keyword evidence="3" id="KW-1185">Reference proteome</keyword>
<name>A0A2B7YYM1_9EURO</name>
<sequence>MFTSLTPSKIAIIPRSFYHAAARLLTTQARFYYLKDLPEYRTAKPYHINVPEWALPPGQQSNEVSVPYSNISVTGLRSQLRHFTLDRNGFQVEREEERGQYSLYDCIKFEEYAEEKKVKERVRPAVESFLKRKIPEAEDVIVFSSQIRRRDSQFPALPRGTDSSKPQPVQGVHVDFAPDSARAEVAEFLAARGYSSLAGRRWQIISVWKPLFGPLQDWPLGLLDYTSIDNTRDLVASDNIYPHVIRETYNVIFNGRHKWYYLEDQQPDEVLVFKGFDTHATRGHARLCPHASFTDPLAPATARPRESFECQSVVIYPEGSAINNTYEEILPSESL</sequence>
<reference evidence="2 3" key="1">
    <citation type="submission" date="2017-10" db="EMBL/GenBank/DDBJ databases">
        <title>Comparative genomics in systemic dimorphic fungi from Ajellomycetaceae.</title>
        <authorList>
            <person name="Munoz J.F."/>
            <person name="Mcewen J.G."/>
            <person name="Clay O.K."/>
            <person name="Cuomo C.A."/>
        </authorList>
    </citation>
    <scope>NUCLEOTIDE SEQUENCE [LARGE SCALE GENOMIC DNA]</scope>
    <source>
        <strain evidence="2 3">UAMH4076</strain>
    </source>
</reference>
<comment type="similarity">
    <text evidence="1">Belongs to the asaB hydroxylase/desaturase family.</text>
</comment>